<organism evidence="1 2">
    <name type="scientific">Actinomyces urogenitalis DSM 15434</name>
    <dbReference type="NCBI Taxonomy" id="525246"/>
    <lineage>
        <taxon>Bacteria</taxon>
        <taxon>Bacillati</taxon>
        <taxon>Actinomycetota</taxon>
        <taxon>Actinomycetes</taxon>
        <taxon>Actinomycetales</taxon>
        <taxon>Actinomycetaceae</taxon>
        <taxon>Actinomyces</taxon>
    </lineage>
</organism>
<dbReference type="AlphaFoldDB" id="C0W5T5"/>
<reference evidence="1 2" key="1">
    <citation type="submission" date="2009-01" db="EMBL/GenBank/DDBJ databases">
        <authorList>
            <person name="Qin X."/>
            <person name="Bachman B."/>
            <person name="Battles P."/>
            <person name="Bell A."/>
            <person name="Bess C."/>
            <person name="Bickham C."/>
            <person name="Chaboub L."/>
            <person name="Chen D."/>
            <person name="Coyle M."/>
            <person name="Deiros D.R."/>
            <person name="Dinh H."/>
            <person name="Forbes L."/>
            <person name="Fowler G."/>
            <person name="Francisco L."/>
            <person name="Fu Q."/>
            <person name="Gubbala S."/>
            <person name="Hale W."/>
            <person name="Han Y."/>
            <person name="Hemphill L."/>
            <person name="Highlander S.K."/>
            <person name="Hirani K."/>
            <person name="Hogues M."/>
            <person name="Jackson L."/>
            <person name="Jakkamsetti A."/>
            <person name="Javaid M."/>
            <person name="Jiang H."/>
            <person name="Korchina V."/>
            <person name="Kovar C."/>
            <person name="Lara F."/>
            <person name="Lee S."/>
            <person name="Mata R."/>
            <person name="Mathew T."/>
            <person name="Moen C."/>
            <person name="Morales K."/>
            <person name="Munidasa M."/>
            <person name="Nazareth L."/>
            <person name="Ngo R."/>
            <person name="Nguyen L."/>
            <person name="Okwuonu G."/>
            <person name="Ongeri F."/>
            <person name="Patil S."/>
            <person name="Petrosino J."/>
            <person name="Pham C."/>
            <person name="Pham P."/>
            <person name="Pu L.-L."/>
            <person name="Puazo M."/>
            <person name="Raj R."/>
            <person name="Reid J."/>
            <person name="Rouhana J."/>
            <person name="Saada N."/>
            <person name="Shang Y."/>
            <person name="Simmons D."/>
            <person name="Thornton R."/>
            <person name="Warren J."/>
            <person name="Weissenberger G."/>
            <person name="Zhang J."/>
            <person name="Zhang L."/>
            <person name="Zhou C."/>
            <person name="Zhu D."/>
            <person name="Muzny D."/>
            <person name="Worley K."/>
            <person name="Gibbs R."/>
        </authorList>
    </citation>
    <scope>NUCLEOTIDE SEQUENCE [LARGE SCALE GENOMIC DNA]</scope>
    <source>
        <strain evidence="1 2">DSM 15434</strain>
    </source>
</reference>
<keyword evidence="2" id="KW-1185">Reference proteome</keyword>
<dbReference type="RefSeq" id="WP_006548193.1">
    <property type="nucleotide sequence ID" value="NZ_DS999574.1"/>
</dbReference>
<proteinExistence type="predicted"/>
<accession>C0W5T5</accession>
<dbReference type="HOGENOM" id="CLU_2420430_0_0_11"/>
<sequence length="91" mass="9912">MRTTITTETPDFGLTITAEVDDDRLPQPEGGMDDLVATRLQVGRIATSHVEGISALMVRTIRAVYGMWVELEQEDHPAGHGPAGTHDQEQA</sequence>
<gene>
    <name evidence="1" type="ORF">HMPREF0058_1229</name>
</gene>
<comment type="caution">
    <text evidence="1">The sequence shown here is derived from an EMBL/GenBank/DDBJ whole genome shotgun (WGS) entry which is preliminary data.</text>
</comment>
<evidence type="ECO:0000313" key="1">
    <source>
        <dbReference type="EMBL" id="EEH65931.1"/>
    </source>
</evidence>
<name>C0W5T5_9ACTO</name>
<evidence type="ECO:0000313" key="2">
    <source>
        <dbReference type="Proteomes" id="UP000004778"/>
    </source>
</evidence>
<protein>
    <submittedName>
        <fullName evidence="1">Uncharacterized protein</fullName>
    </submittedName>
</protein>
<dbReference type="EMBL" id="ACFH01000095">
    <property type="protein sequence ID" value="EEH65931.1"/>
    <property type="molecule type" value="Genomic_DNA"/>
</dbReference>
<dbReference type="Proteomes" id="UP000004778">
    <property type="component" value="Unassembled WGS sequence"/>
</dbReference>